<keyword evidence="1" id="KW-0472">Membrane</keyword>
<protein>
    <submittedName>
        <fullName evidence="2">Uncharacterized protein</fullName>
    </submittedName>
</protein>
<sequence length="191" mass="21102">MALTFTRHSGAKGYEIRPLGSAPIHVHRGVPEGWQLSEGCRPRFTIAADAADAEPLAVVVRTEGGRLAVLASGGERLAELCLPARKKRWRPMYEIRLAEGTVARGREGSVPSLLLCLVVLPFVLLYLVAMTLSDSPADIPTATLRTVWKRPGGVFGRAVLRESARGRFRVREELLDRRVAYAQAVAKYWER</sequence>
<keyword evidence="1" id="KW-0812">Transmembrane</keyword>
<accession>A0ABY3Z385</accession>
<dbReference type="Proteomes" id="UP000829494">
    <property type="component" value="Chromosome"/>
</dbReference>
<keyword evidence="3" id="KW-1185">Reference proteome</keyword>
<dbReference type="EMBL" id="CP094298">
    <property type="protein sequence ID" value="UNZ04559.1"/>
    <property type="molecule type" value="Genomic_DNA"/>
</dbReference>
<feature type="transmembrane region" description="Helical" evidence="1">
    <location>
        <begin position="113"/>
        <end position="132"/>
    </location>
</feature>
<evidence type="ECO:0000256" key="1">
    <source>
        <dbReference type="SAM" id="Phobius"/>
    </source>
</evidence>
<organism evidence="2 3">
    <name type="scientific">Streptomyces rimosus subsp. rimosus</name>
    <dbReference type="NCBI Taxonomy" id="132474"/>
    <lineage>
        <taxon>Bacteria</taxon>
        <taxon>Bacillati</taxon>
        <taxon>Actinomycetota</taxon>
        <taxon>Actinomycetes</taxon>
        <taxon>Kitasatosporales</taxon>
        <taxon>Streptomycetaceae</taxon>
        <taxon>Streptomyces</taxon>
    </lineage>
</organism>
<evidence type="ECO:0000313" key="3">
    <source>
        <dbReference type="Proteomes" id="UP000829494"/>
    </source>
</evidence>
<proteinExistence type="predicted"/>
<name>A0ABY3Z385_STRRM</name>
<evidence type="ECO:0000313" key="2">
    <source>
        <dbReference type="EMBL" id="UNZ04559.1"/>
    </source>
</evidence>
<keyword evidence="1" id="KW-1133">Transmembrane helix</keyword>
<reference evidence="2 3" key="1">
    <citation type="submission" date="2022-03" db="EMBL/GenBank/DDBJ databases">
        <title>Complete genome of Streptomyces rimosus ssp. rimosus R7 (=ATCC 10970).</title>
        <authorList>
            <person name="Beganovic S."/>
            <person name="Ruckert C."/>
            <person name="Busche T."/>
            <person name="Kalinowski J."/>
            <person name="Wittmann C."/>
        </authorList>
    </citation>
    <scope>NUCLEOTIDE SEQUENCE [LARGE SCALE GENOMIC DNA]</scope>
    <source>
        <strain evidence="2 3">R7</strain>
    </source>
</reference>
<dbReference type="RefSeq" id="WP_003979963.1">
    <property type="nucleotide sequence ID" value="NZ_CP043497.1"/>
</dbReference>
<gene>
    <name evidence="2" type="ORF">SRIMR7_20575</name>
</gene>
<dbReference type="GeneID" id="66856340"/>